<evidence type="ECO:0000256" key="9">
    <source>
        <dbReference type="ARBA" id="ARBA00022792"/>
    </source>
</evidence>
<accession>A0A7D7A975</accession>
<dbReference type="EMBL" id="MT483679">
    <property type="protein sequence ID" value="QLY89540.1"/>
    <property type="molecule type" value="Genomic_DNA"/>
</dbReference>
<dbReference type="GO" id="GO:0008137">
    <property type="term" value="F:NADH dehydrogenase (ubiquinone) activity"/>
    <property type="evidence" value="ECO:0007669"/>
    <property type="project" value="UniProtKB-EC"/>
</dbReference>
<comment type="function">
    <text evidence="1">Core subunit of the mitochondrial membrane respiratory chain NADH dehydrogenase (Complex I) that is believed to belong to the minimal assembly required for catalysis. Complex I functions in the transfer of electrons from NADH to the respiratory chain. The immediate electron acceptor for the enzyme is believed to be ubiquinone.</text>
</comment>
<keyword evidence="16 18" id="KW-0472">Membrane</keyword>
<sequence length="305" mass="36759">MNNNLSQMAFLMINIISTMFMISTNCWINCFIALEINLFFFIPMIFIPNMFNLEMVLKYFIIQVSSSIIMMTSILLFKTNMQNLNLIWIIIMNLALMMKMGSAPLHYWYIEISNIISWKMFFMLSTWQKIGPMIILFYNMNFYLMMISIFMNSVISMLGGINQIIFKKILAFSSINHLSWMMSSNMISEMMMLNYMMIYMMMMFIITMKINQLNFLYLHQIMTIKMKKKIFISFFVYFMSLSGLPPFLGFIPKWMTINKMIESKFFFLSFIIIMSSLLNLFYYFKMSYYFLMFKNYKMSFKIMFM</sequence>
<feature type="domain" description="NADH:quinone oxidoreductase/Mrp antiporter transmembrane" evidence="19">
    <location>
        <begin position="27"/>
        <end position="278"/>
    </location>
</feature>
<comment type="similarity">
    <text evidence="3 18">Belongs to the complex I subunit 2 family.</text>
</comment>
<evidence type="ECO:0000256" key="18">
    <source>
        <dbReference type="RuleBase" id="RU003403"/>
    </source>
</evidence>
<evidence type="ECO:0000256" key="6">
    <source>
        <dbReference type="ARBA" id="ARBA00022448"/>
    </source>
</evidence>
<evidence type="ECO:0000256" key="17">
    <source>
        <dbReference type="ARBA" id="ARBA00049551"/>
    </source>
</evidence>
<name>A0A7D7A975_9NEOP</name>
<keyword evidence="9 18" id="KW-0999">Mitochondrion inner membrane</keyword>
<dbReference type="AlphaFoldDB" id="A0A7D7A975"/>
<evidence type="ECO:0000256" key="12">
    <source>
        <dbReference type="ARBA" id="ARBA00022989"/>
    </source>
</evidence>
<evidence type="ECO:0000256" key="7">
    <source>
        <dbReference type="ARBA" id="ARBA00022660"/>
    </source>
</evidence>
<feature type="transmembrane region" description="Helical" evidence="18">
    <location>
        <begin position="263"/>
        <end position="284"/>
    </location>
</feature>
<proteinExistence type="inferred from homology"/>
<keyword evidence="8 18" id="KW-0812">Transmembrane</keyword>
<dbReference type="Pfam" id="PF00361">
    <property type="entry name" value="Proton_antipo_M"/>
    <property type="match status" value="1"/>
</dbReference>
<comment type="catalytic activity">
    <reaction evidence="17 18">
        <text>a ubiquinone + NADH + 5 H(+)(in) = a ubiquinol + NAD(+) + 4 H(+)(out)</text>
        <dbReference type="Rhea" id="RHEA:29091"/>
        <dbReference type="Rhea" id="RHEA-COMP:9565"/>
        <dbReference type="Rhea" id="RHEA-COMP:9566"/>
        <dbReference type="ChEBI" id="CHEBI:15378"/>
        <dbReference type="ChEBI" id="CHEBI:16389"/>
        <dbReference type="ChEBI" id="CHEBI:17976"/>
        <dbReference type="ChEBI" id="CHEBI:57540"/>
        <dbReference type="ChEBI" id="CHEBI:57945"/>
        <dbReference type="EC" id="7.1.1.2"/>
    </reaction>
</comment>
<dbReference type="PANTHER" id="PTHR46552">
    <property type="entry name" value="NADH-UBIQUINONE OXIDOREDUCTASE CHAIN 2"/>
    <property type="match status" value="1"/>
</dbReference>
<keyword evidence="12 18" id="KW-1133">Transmembrane helix</keyword>
<keyword evidence="15 18" id="KW-0496">Mitochondrion</keyword>
<keyword evidence="6" id="KW-0813">Transport</keyword>
<evidence type="ECO:0000256" key="3">
    <source>
        <dbReference type="ARBA" id="ARBA00007012"/>
    </source>
</evidence>
<dbReference type="GO" id="GO:0005743">
    <property type="term" value="C:mitochondrial inner membrane"/>
    <property type="evidence" value="ECO:0007669"/>
    <property type="project" value="UniProtKB-SubCell"/>
</dbReference>
<evidence type="ECO:0000313" key="20">
    <source>
        <dbReference type="EMBL" id="QLY89540.1"/>
    </source>
</evidence>
<evidence type="ECO:0000256" key="5">
    <source>
        <dbReference type="ARBA" id="ARBA00021008"/>
    </source>
</evidence>
<evidence type="ECO:0000256" key="8">
    <source>
        <dbReference type="ARBA" id="ARBA00022692"/>
    </source>
</evidence>
<keyword evidence="7 18" id="KW-0679">Respiratory chain</keyword>
<evidence type="ECO:0000256" key="1">
    <source>
        <dbReference type="ARBA" id="ARBA00003257"/>
    </source>
</evidence>
<evidence type="ECO:0000256" key="11">
    <source>
        <dbReference type="ARBA" id="ARBA00022982"/>
    </source>
</evidence>
<evidence type="ECO:0000256" key="4">
    <source>
        <dbReference type="ARBA" id="ARBA00012944"/>
    </source>
</evidence>
<dbReference type="EC" id="7.1.1.2" evidence="4 18"/>
<keyword evidence="14 18" id="KW-0830">Ubiquinone</keyword>
<evidence type="ECO:0000256" key="2">
    <source>
        <dbReference type="ARBA" id="ARBA00004448"/>
    </source>
</evidence>
<gene>
    <name evidence="20" type="primary">ND2</name>
</gene>
<keyword evidence="13 18" id="KW-0520">NAD</keyword>
<dbReference type="InterPro" id="IPR001750">
    <property type="entry name" value="ND/Mrp_TM"/>
</dbReference>
<dbReference type="PRINTS" id="PR01436">
    <property type="entry name" value="NADHDHGNASE2"/>
</dbReference>
<evidence type="ECO:0000256" key="10">
    <source>
        <dbReference type="ARBA" id="ARBA00022967"/>
    </source>
</evidence>
<feature type="transmembrane region" description="Helical" evidence="18">
    <location>
        <begin position="57"/>
        <end position="77"/>
    </location>
</feature>
<evidence type="ECO:0000256" key="14">
    <source>
        <dbReference type="ARBA" id="ARBA00023075"/>
    </source>
</evidence>
<feature type="transmembrane region" description="Helical" evidence="18">
    <location>
        <begin position="195"/>
        <end position="218"/>
    </location>
</feature>
<feature type="transmembrane region" description="Helical" evidence="18">
    <location>
        <begin position="130"/>
        <end position="152"/>
    </location>
</feature>
<keyword evidence="11 18" id="KW-0249">Electron transport</keyword>
<dbReference type="GO" id="GO:0006120">
    <property type="term" value="P:mitochondrial electron transport, NADH to ubiquinone"/>
    <property type="evidence" value="ECO:0007669"/>
    <property type="project" value="InterPro"/>
</dbReference>
<protein>
    <recommendedName>
        <fullName evidence="5 18">NADH-ubiquinone oxidoreductase chain 2</fullName>
        <ecNumber evidence="4 18">7.1.1.2</ecNumber>
    </recommendedName>
</protein>
<evidence type="ECO:0000256" key="13">
    <source>
        <dbReference type="ARBA" id="ARBA00023027"/>
    </source>
</evidence>
<comment type="subcellular location">
    <subcellularLocation>
        <location evidence="2 18">Mitochondrion inner membrane</location>
        <topology evidence="2 18">Multi-pass membrane protein</topology>
    </subcellularLocation>
</comment>
<feature type="transmembrane region" description="Helical" evidence="18">
    <location>
        <begin position="84"/>
        <end position="110"/>
    </location>
</feature>
<evidence type="ECO:0000256" key="15">
    <source>
        <dbReference type="ARBA" id="ARBA00023128"/>
    </source>
</evidence>
<feature type="transmembrane region" description="Helical" evidence="18">
    <location>
        <begin position="230"/>
        <end position="251"/>
    </location>
</feature>
<feature type="transmembrane region" description="Helical" evidence="18">
    <location>
        <begin position="30"/>
        <end position="51"/>
    </location>
</feature>
<geneLocation type="mitochondrion" evidence="20"/>
<comment type="function">
    <text evidence="18">Core subunit of the mitochondrial membrane respiratory chain NADH dehydrogenase (Complex I) which catalyzes electron transfer from NADH through the respiratory chain, using ubiquinone as an electron acceptor. Essential for the catalytic activity and assembly of complex I.</text>
</comment>
<dbReference type="PANTHER" id="PTHR46552:SF1">
    <property type="entry name" value="NADH-UBIQUINONE OXIDOREDUCTASE CHAIN 2"/>
    <property type="match status" value="1"/>
</dbReference>
<organism evidence="20">
    <name type="scientific">Polycentropus flavomaculatus</name>
    <dbReference type="NCBI Taxonomy" id="185640"/>
    <lineage>
        <taxon>Eukaryota</taxon>
        <taxon>Metazoa</taxon>
        <taxon>Ecdysozoa</taxon>
        <taxon>Arthropoda</taxon>
        <taxon>Hexapoda</taxon>
        <taxon>Insecta</taxon>
        <taxon>Pterygota</taxon>
        <taxon>Neoptera</taxon>
        <taxon>Endopterygota</taxon>
        <taxon>Trichoptera</taxon>
        <taxon>Annulipalpia</taxon>
        <taxon>Psychomyioidea</taxon>
        <taxon>Polycentropodidae</taxon>
        <taxon>Polycentropodinae</taxon>
        <taxon>Polycentropus</taxon>
    </lineage>
</organism>
<keyword evidence="10 18" id="KW-1278">Translocase</keyword>
<dbReference type="InterPro" id="IPR050175">
    <property type="entry name" value="Complex_I_Subunit_2"/>
</dbReference>
<evidence type="ECO:0000259" key="19">
    <source>
        <dbReference type="Pfam" id="PF00361"/>
    </source>
</evidence>
<reference evidence="20" key="1">
    <citation type="submission" date="2020-05" db="EMBL/GenBank/DDBJ databases">
        <title>DNAmark Project.</title>
        <authorList>
            <person name="Leerhoei F."/>
        </authorList>
    </citation>
    <scope>NUCLEOTIDE SEQUENCE</scope>
    <source>
        <strain evidence="20">DM1309</strain>
    </source>
</reference>
<dbReference type="InterPro" id="IPR003917">
    <property type="entry name" value="NADH_UbQ_OxRdtase_chain2"/>
</dbReference>
<evidence type="ECO:0000256" key="16">
    <source>
        <dbReference type="ARBA" id="ARBA00023136"/>
    </source>
</evidence>